<dbReference type="SUPFAM" id="SSF53955">
    <property type="entry name" value="Lysozyme-like"/>
    <property type="match status" value="1"/>
</dbReference>
<feature type="domain" description="Transglycosylase SLT" evidence="2">
    <location>
        <begin position="2"/>
        <end position="100"/>
    </location>
</feature>
<dbReference type="InterPro" id="IPR023346">
    <property type="entry name" value="Lysozyme-like_dom_sf"/>
</dbReference>
<evidence type="ECO:0000313" key="4">
    <source>
        <dbReference type="Proteomes" id="UP000230447"/>
    </source>
</evidence>
<dbReference type="Gene3D" id="1.10.530.10">
    <property type="match status" value="1"/>
</dbReference>
<comment type="caution">
    <text evidence="3">The sequence shown here is derived from an EMBL/GenBank/DDBJ whole genome shotgun (WGS) entry which is preliminary data.</text>
</comment>
<dbReference type="EMBL" id="PCSB01000013">
    <property type="protein sequence ID" value="PIP31984.1"/>
    <property type="molecule type" value="Genomic_DNA"/>
</dbReference>
<dbReference type="Pfam" id="PF01464">
    <property type="entry name" value="SLT"/>
    <property type="match status" value="1"/>
</dbReference>
<accession>A0A2G9ZFP5</accession>
<keyword evidence="1" id="KW-0812">Transmembrane</keyword>
<dbReference type="AlphaFoldDB" id="A0A2G9ZFP5"/>
<name>A0A2G9ZFP5_9BACT</name>
<keyword evidence="1" id="KW-1133">Transmembrane helix</keyword>
<evidence type="ECO:0000313" key="3">
    <source>
        <dbReference type="EMBL" id="PIP31984.1"/>
    </source>
</evidence>
<keyword evidence="1" id="KW-0472">Membrane</keyword>
<dbReference type="InterPro" id="IPR028994">
    <property type="entry name" value="Integrin_alpha_N"/>
</dbReference>
<sequence length="331" mass="38485">MLAIAQRESQFFPYTVSEVDAKGLFQLTPIAVKQDQETFFKEVKEVDLFDVDQNIELGILYFKYLKNVYQNEKDPTLVLQQQLAAWNWGQGHIPSDKKFNFNQQPTTVQQFVGDILQYQRDCEQQKIKQAGKINLPLLLAGCFVFSCLILSLGLCCAHKIIEPKDGWQKAFQDWDAVAGSSIDVNSDGKIDLLMLMYDRGPAIERTNKVILVQGDSWRELLSESLCGFMGWEIGDFNQNGKTELLIRYDDFGMAGWQSWYLYEWKNNNFELLIDENQILSNLEVEDMDNDGFSEIIQTFWPYEEPKSKQIFKWNEQSQRYLPGKVFPVREL</sequence>
<proteinExistence type="predicted"/>
<reference evidence="3 4" key="1">
    <citation type="submission" date="2017-09" db="EMBL/GenBank/DDBJ databases">
        <title>Depth-based differentiation of microbial function through sediment-hosted aquifers and enrichment of novel symbionts in the deep terrestrial subsurface.</title>
        <authorList>
            <person name="Probst A.J."/>
            <person name="Ladd B."/>
            <person name="Jarett J.K."/>
            <person name="Geller-Mcgrath D.E."/>
            <person name="Sieber C.M."/>
            <person name="Emerson J.B."/>
            <person name="Anantharaman K."/>
            <person name="Thomas B.C."/>
            <person name="Malmstrom R."/>
            <person name="Stieglmeier M."/>
            <person name="Klingl A."/>
            <person name="Woyke T."/>
            <person name="Ryan C.M."/>
            <person name="Banfield J.F."/>
        </authorList>
    </citation>
    <scope>NUCLEOTIDE SEQUENCE [LARGE SCALE GENOMIC DNA]</scope>
    <source>
        <strain evidence="3">CG23_combo_of_CG06-09_8_20_14_all_37_87_8</strain>
    </source>
</reference>
<evidence type="ECO:0000259" key="2">
    <source>
        <dbReference type="Pfam" id="PF01464"/>
    </source>
</evidence>
<protein>
    <recommendedName>
        <fullName evidence="2">Transglycosylase SLT domain-containing protein</fullName>
    </recommendedName>
</protein>
<organism evidence="3 4">
    <name type="scientific">bacterium (Candidatus Gribaldobacteria) CG23_combo_of_CG06-09_8_20_14_all_37_87_8</name>
    <dbReference type="NCBI Taxonomy" id="2014278"/>
    <lineage>
        <taxon>Bacteria</taxon>
        <taxon>Candidatus Gribaldobacteria</taxon>
    </lineage>
</organism>
<dbReference type="InterPro" id="IPR008258">
    <property type="entry name" value="Transglycosylase_SLT_dom_1"/>
</dbReference>
<feature type="transmembrane region" description="Helical" evidence="1">
    <location>
        <begin position="135"/>
        <end position="154"/>
    </location>
</feature>
<dbReference type="SUPFAM" id="SSF69318">
    <property type="entry name" value="Integrin alpha N-terminal domain"/>
    <property type="match status" value="1"/>
</dbReference>
<evidence type="ECO:0000256" key="1">
    <source>
        <dbReference type="SAM" id="Phobius"/>
    </source>
</evidence>
<dbReference type="Proteomes" id="UP000230447">
    <property type="component" value="Unassembled WGS sequence"/>
</dbReference>
<gene>
    <name evidence="3" type="ORF">COX24_00630</name>
</gene>